<keyword evidence="2" id="KW-1185">Reference proteome</keyword>
<accession>A0ABM0MDC9</accession>
<name>A0ABM0MDC9_SACKO</name>
<evidence type="ECO:0000259" key="1">
    <source>
        <dbReference type="Pfam" id="PF21788"/>
    </source>
</evidence>
<reference evidence="3" key="1">
    <citation type="submission" date="2025-08" db="UniProtKB">
        <authorList>
            <consortium name="RefSeq"/>
        </authorList>
    </citation>
    <scope>IDENTIFICATION</scope>
    <source>
        <tissue evidence="3">Testes</tissue>
    </source>
</reference>
<sequence>MVSTSDGASWNRKFYRMHRVKGAPRDMVVFKTRNLWSDDERFIYFVSDVPHLIKTTRNCWANSEAHRKSRSLWNGNPILWRHISELIMDDRTRDIHLLHKIGYEHINLTSFSIMRVNLAAQVLSETVSHAIQRFGPPEAGETAKFVMYMDNFFDCLNVRCKEKHLRKRKPNLAPYTNPDDPRLSWLELDFLNYFTEWQDRVARRPGQFTASQRAAMLLSRQTLEGLQMSVKSFVEVTKYLLNHGVEYV</sequence>
<protein>
    <submittedName>
        <fullName evidence="3">Uncharacterized protein LOC102805313</fullName>
    </submittedName>
</protein>
<gene>
    <name evidence="3" type="primary">LOC102805313</name>
</gene>
<dbReference type="Proteomes" id="UP000694865">
    <property type="component" value="Unplaced"/>
</dbReference>
<dbReference type="InterPro" id="IPR048366">
    <property type="entry name" value="TNP-like_GBD"/>
</dbReference>
<dbReference type="RefSeq" id="XP_006818020.1">
    <property type="nucleotide sequence ID" value="XM_006817957.1"/>
</dbReference>
<organism evidence="2 3">
    <name type="scientific">Saccoglossus kowalevskii</name>
    <name type="common">Acorn worm</name>
    <dbReference type="NCBI Taxonomy" id="10224"/>
    <lineage>
        <taxon>Eukaryota</taxon>
        <taxon>Metazoa</taxon>
        <taxon>Hemichordata</taxon>
        <taxon>Enteropneusta</taxon>
        <taxon>Harrimaniidae</taxon>
        <taxon>Saccoglossus</taxon>
    </lineage>
</organism>
<dbReference type="Pfam" id="PF21788">
    <property type="entry name" value="TNP-like_GBD"/>
    <property type="match status" value="1"/>
</dbReference>
<evidence type="ECO:0000313" key="3">
    <source>
        <dbReference type="RefSeq" id="XP_006818020.1"/>
    </source>
</evidence>
<evidence type="ECO:0000313" key="2">
    <source>
        <dbReference type="Proteomes" id="UP000694865"/>
    </source>
</evidence>
<feature type="domain" description="Transposable element P transposase-like GTP-binding insertion" evidence="1">
    <location>
        <begin position="51"/>
        <end position="161"/>
    </location>
</feature>
<proteinExistence type="predicted"/>
<dbReference type="GeneID" id="102805313"/>